<organism evidence="2 3">
    <name type="scientific">Candidatus Protofrankia californiensis</name>
    <dbReference type="NCBI Taxonomy" id="1839754"/>
    <lineage>
        <taxon>Bacteria</taxon>
        <taxon>Bacillati</taxon>
        <taxon>Actinomycetota</taxon>
        <taxon>Actinomycetes</taxon>
        <taxon>Frankiales</taxon>
        <taxon>Frankiaceae</taxon>
        <taxon>Protofrankia</taxon>
    </lineage>
</organism>
<reference evidence="3" key="1">
    <citation type="submission" date="2016-02" db="EMBL/GenBank/DDBJ databases">
        <authorList>
            <person name="Wibberg D."/>
        </authorList>
    </citation>
    <scope>NUCLEOTIDE SEQUENCE [LARGE SCALE GENOMIC DNA]</scope>
</reference>
<gene>
    <name evidence="2" type="ORF">FDG2_2503</name>
</gene>
<evidence type="ECO:0000313" key="3">
    <source>
        <dbReference type="Proteomes" id="UP000199013"/>
    </source>
</evidence>
<evidence type="ECO:0008006" key="4">
    <source>
        <dbReference type="Google" id="ProtNLM"/>
    </source>
</evidence>
<keyword evidence="3" id="KW-1185">Reference proteome</keyword>
<evidence type="ECO:0000256" key="1">
    <source>
        <dbReference type="SAM" id="Coils"/>
    </source>
</evidence>
<feature type="coiled-coil region" evidence="1">
    <location>
        <begin position="110"/>
        <end position="137"/>
    </location>
</feature>
<proteinExistence type="predicted"/>
<protein>
    <recommendedName>
        <fullName evidence="4">Recombinase</fullName>
    </recommendedName>
</protein>
<dbReference type="EMBL" id="FLUV01001046">
    <property type="protein sequence ID" value="SBW22353.1"/>
    <property type="molecule type" value="Genomic_DNA"/>
</dbReference>
<sequence>MYGRTPRGDSYYVCAPKPGYTAEGHPGNMAIWVREKALVAGVNAFLAERVFGQYRADLLATHLKMADSVERHDRERQIAALRKAISDSEVKSKRLIRNLEMTDEPDQDMIRDINERRAELRAERDDLRQWLEALEEQAVQASNPDLLYSLPVGPVDLDTLPDELSRRLFEALRLEIQYNRRTNIARCRITLVGETIPAAHRASADAVGSPAAGKIERGECSYDHKTRSNDHATFCTVPPTGFATDPCRTDQRFGVRAACRRGQF</sequence>
<name>A0A1C3NXR4_9ACTN</name>
<accession>A0A1C3NXR4</accession>
<keyword evidence="1" id="KW-0175">Coiled coil</keyword>
<dbReference type="AlphaFoldDB" id="A0A1C3NXR4"/>
<evidence type="ECO:0000313" key="2">
    <source>
        <dbReference type="EMBL" id="SBW22353.1"/>
    </source>
</evidence>
<dbReference type="Proteomes" id="UP000199013">
    <property type="component" value="Unassembled WGS sequence"/>
</dbReference>